<gene>
    <name evidence="1" type="ORF">BPAE_0246g00130</name>
</gene>
<reference evidence="1 2" key="1">
    <citation type="submission" date="2017-12" db="EMBL/GenBank/DDBJ databases">
        <title>Comparative genomics of Botrytis spp.</title>
        <authorList>
            <person name="Valero-Jimenez C.A."/>
            <person name="Tapia P."/>
            <person name="Veloso J."/>
            <person name="Silva-Moreno E."/>
            <person name="Staats M."/>
            <person name="Valdes J.H."/>
            <person name="Van Kan J.A.L."/>
        </authorList>
    </citation>
    <scope>NUCLEOTIDE SEQUENCE [LARGE SCALE GENOMIC DNA]</scope>
    <source>
        <strain evidence="1 2">Bp0003</strain>
    </source>
</reference>
<comment type="caution">
    <text evidence="1">The sequence shown here is derived from an EMBL/GenBank/DDBJ whole genome shotgun (WGS) entry which is preliminary data.</text>
</comment>
<accession>A0A4Z1FHF3</accession>
<dbReference type="AlphaFoldDB" id="A0A4Z1FHF3"/>
<organism evidence="1 2">
    <name type="scientific">Botrytis paeoniae</name>
    <dbReference type="NCBI Taxonomy" id="278948"/>
    <lineage>
        <taxon>Eukaryota</taxon>
        <taxon>Fungi</taxon>
        <taxon>Dikarya</taxon>
        <taxon>Ascomycota</taxon>
        <taxon>Pezizomycotina</taxon>
        <taxon>Leotiomycetes</taxon>
        <taxon>Helotiales</taxon>
        <taxon>Sclerotiniaceae</taxon>
        <taxon>Botrytis</taxon>
    </lineage>
</organism>
<dbReference type="Proteomes" id="UP000297910">
    <property type="component" value="Unassembled WGS sequence"/>
</dbReference>
<keyword evidence="2" id="KW-1185">Reference proteome</keyword>
<proteinExistence type="predicted"/>
<protein>
    <submittedName>
        <fullName evidence="1">Uncharacterized protein</fullName>
    </submittedName>
</protein>
<sequence length="420" mass="49582">MVSSTFSDMLKSPYHPDHIFGDEDTWYDAPADLPQQEIEEYFDALEDHNFRIGLAASFLTEAKTNRFVNNPERNYWPILPTATLNDEITVFVTDENLRNDAAEYTQLQGICAKLSNLHENHERDIQVEDCTIDMTLKKLWAITQTLYEPDNIYTGSDYKRKRDLVLEKINECSRTKERLETEYIDTVSKLAKEAGAISQEWKREGRERDAQLAERQMRVNDSDTQRRLQDALGEKALLERRLFGLQADNEFLEIRIDRYQEGYNHLRRVRDGAFGEHNQTINRAIEQRNNERLRVRNLQAHLRTHRKAIILERRRRDIAREDCSGLLRNLDMARGELASARRDPLEARNGADYLNHGVDQLKMRLSDQRNWSDELEMHAMQGEVFKRMGGTWEPSIYKRRLEEDEDREMEERTAKRARNY</sequence>
<evidence type="ECO:0000313" key="2">
    <source>
        <dbReference type="Proteomes" id="UP000297910"/>
    </source>
</evidence>
<name>A0A4Z1FHF3_9HELO</name>
<evidence type="ECO:0000313" key="1">
    <source>
        <dbReference type="EMBL" id="TGO21047.1"/>
    </source>
</evidence>
<dbReference type="EMBL" id="PQXI01000245">
    <property type="protein sequence ID" value="TGO21047.1"/>
    <property type="molecule type" value="Genomic_DNA"/>
</dbReference>